<dbReference type="OrthoDB" id="9768556at2"/>
<dbReference type="Gene3D" id="3.40.50.300">
    <property type="entry name" value="P-loop containing nucleotide triphosphate hydrolases"/>
    <property type="match status" value="1"/>
</dbReference>
<protein>
    <recommendedName>
        <fullName evidence="5">Terminase</fullName>
    </recommendedName>
</protein>
<dbReference type="InterPro" id="IPR035413">
    <property type="entry name" value="Terminase_L_C"/>
</dbReference>
<dbReference type="InterPro" id="IPR027417">
    <property type="entry name" value="P-loop_NTPase"/>
</dbReference>
<organism evidence="3 4">
    <name type="scientific">Orenia metallireducens</name>
    <dbReference type="NCBI Taxonomy" id="1413210"/>
    <lineage>
        <taxon>Bacteria</taxon>
        <taxon>Bacillati</taxon>
        <taxon>Bacillota</taxon>
        <taxon>Clostridia</taxon>
        <taxon>Halanaerobiales</taxon>
        <taxon>Halobacteroidaceae</taxon>
        <taxon>Orenia</taxon>
    </lineage>
</organism>
<evidence type="ECO:0000313" key="3">
    <source>
        <dbReference type="EMBL" id="OCL28653.1"/>
    </source>
</evidence>
<gene>
    <name evidence="3" type="ORF">U472_00420</name>
</gene>
<comment type="caution">
    <text evidence="3">The sequence shown here is derived from an EMBL/GenBank/DDBJ whole genome shotgun (WGS) entry which is preliminary data.</text>
</comment>
<dbReference type="Proteomes" id="UP000093514">
    <property type="component" value="Unassembled WGS sequence"/>
</dbReference>
<dbReference type="AlphaFoldDB" id="A0A1C0ADB7"/>
<dbReference type="InterPro" id="IPR006437">
    <property type="entry name" value="Phage_terminase_lsu"/>
</dbReference>
<dbReference type="PANTHER" id="PTHR39184">
    <property type="match status" value="1"/>
</dbReference>
<sequence length="425" mass="49472">MPKINLKIKKEVFNPVYIPHLDNYRATQLFYGGSSSGKSYFLAQRAVKDMAEGGHNYLVLRKVQRDCKKSVWNEIIKAIIRFGLYEYVNINKSDFVITFPNGYQILFGGLDDRERVKSITPQKGVITDIWCEEATEFEEADIKQLNKRLRGQASVKKRLILSFNPIIKSHWIYRKYFHSWEDNKQEYLDDRLSILKTTYKDNDFLTEDDIERLLDEDDPYYLDVYINGNWGVLGNIIFKNWEVRDLSDMVDKLDRSCHGLDFGFSNDPAAVLKQYFDKSSRTLYVFDEIYQSGLLDRELAKKTIDMVGEEEVICESAEPKSIEHLRDNGVNARGATKGPGSIKTRYRWMQGIKIVLDVKCVNYKRELQVHKWKEDRHGNPLPQPEDRNNHALDASMYGLSDYWNVEEPIEQDPSAVALLQGAKVY</sequence>
<dbReference type="Pfam" id="PF17288">
    <property type="entry name" value="Terminase_3C"/>
    <property type="match status" value="1"/>
</dbReference>
<evidence type="ECO:0000259" key="2">
    <source>
        <dbReference type="Pfam" id="PF17288"/>
    </source>
</evidence>
<keyword evidence="4" id="KW-1185">Reference proteome</keyword>
<name>A0A1C0ADB7_9FIRM</name>
<dbReference type="PANTHER" id="PTHR39184:SF1">
    <property type="entry name" value="PBSX PHAGE TERMINASE LARGE SUBUNIT"/>
    <property type="match status" value="1"/>
</dbReference>
<accession>A0A1C0ADB7</accession>
<evidence type="ECO:0008006" key="5">
    <source>
        <dbReference type="Google" id="ProtNLM"/>
    </source>
</evidence>
<dbReference type="InterPro" id="IPR035412">
    <property type="entry name" value="Terminase_L_N"/>
</dbReference>
<dbReference type="RefSeq" id="WP_068714395.1">
    <property type="nucleotide sequence ID" value="NZ_LWDV01000003.1"/>
</dbReference>
<dbReference type="NCBIfam" id="TIGR01547">
    <property type="entry name" value="phage_term_2"/>
    <property type="match status" value="1"/>
</dbReference>
<evidence type="ECO:0000313" key="4">
    <source>
        <dbReference type="Proteomes" id="UP000093514"/>
    </source>
</evidence>
<feature type="domain" description="Phage terminase large subunit C-terminal" evidence="2">
    <location>
        <begin position="261"/>
        <end position="401"/>
    </location>
</feature>
<reference evidence="3 4" key="2">
    <citation type="submission" date="2016-08" db="EMBL/GenBank/DDBJ databases">
        <title>Orenia metallireducens sp. nov. strain Z6, a Novel Metal-reducing Firmicute from the Deep Subsurface.</title>
        <authorList>
            <person name="Maxim B.I."/>
            <person name="Kenneth K."/>
            <person name="Flynn T.M."/>
            <person name="Oloughlin E.J."/>
            <person name="Locke R.A."/>
            <person name="Weber J.R."/>
            <person name="Egan S.M."/>
            <person name="Mackie R.I."/>
            <person name="Cann I.K."/>
        </authorList>
    </citation>
    <scope>NUCLEOTIDE SEQUENCE [LARGE SCALE GENOMIC DNA]</scope>
    <source>
        <strain evidence="3 4">Z6</strain>
    </source>
</reference>
<evidence type="ECO:0000259" key="1">
    <source>
        <dbReference type="Pfam" id="PF04466"/>
    </source>
</evidence>
<dbReference type="InterPro" id="IPR052380">
    <property type="entry name" value="Viral_DNA_packaging_terminase"/>
</dbReference>
<proteinExistence type="predicted"/>
<dbReference type="Pfam" id="PF04466">
    <property type="entry name" value="Terminase_3"/>
    <property type="match status" value="1"/>
</dbReference>
<feature type="domain" description="Phage terminase large subunit N-terminal" evidence="1">
    <location>
        <begin position="27"/>
        <end position="215"/>
    </location>
</feature>
<reference evidence="4" key="1">
    <citation type="submission" date="2016-07" db="EMBL/GenBank/DDBJ databases">
        <authorList>
            <person name="Florea S."/>
            <person name="Webb J.S."/>
            <person name="Jaromczyk J."/>
            <person name="Schardl C.L."/>
        </authorList>
    </citation>
    <scope>NUCLEOTIDE SEQUENCE [LARGE SCALE GENOMIC DNA]</scope>
    <source>
        <strain evidence="4">Z6</strain>
    </source>
</reference>
<dbReference type="EMBL" id="LWDV01000003">
    <property type="protein sequence ID" value="OCL28653.1"/>
    <property type="molecule type" value="Genomic_DNA"/>
</dbReference>
<dbReference type="Gene3D" id="3.30.420.280">
    <property type="match status" value="1"/>
</dbReference>